<dbReference type="Gene3D" id="3.60.15.10">
    <property type="entry name" value="Ribonuclease Z/Hydroxyacylglutathione hydrolase-like"/>
    <property type="match status" value="1"/>
</dbReference>
<dbReference type="InterPro" id="IPR001279">
    <property type="entry name" value="Metallo-B-lactamas"/>
</dbReference>
<evidence type="ECO:0000313" key="3">
    <source>
        <dbReference type="Proteomes" id="UP000014174"/>
    </source>
</evidence>
<gene>
    <name evidence="2" type="ORF">ADIARSV_3453</name>
</gene>
<organism evidence="2 3">
    <name type="scientific">Arcticibacter svalbardensis MN12-7</name>
    <dbReference type="NCBI Taxonomy" id="1150600"/>
    <lineage>
        <taxon>Bacteria</taxon>
        <taxon>Pseudomonadati</taxon>
        <taxon>Bacteroidota</taxon>
        <taxon>Sphingobacteriia</taxon>
        <taxon>Sphingobacteriales</taxon>
        <taxon>Sphingobacteriaceae</taxon>
        <taxon>Arcticibacter</taxon>
    </lineage>
</organism>
<dbReference type="PANTHER" id="PTHR13754:SF13">
    <property type="entry name" value="METALLO-BETA-LACTAMASE SUPERFAMILY PROTEIN (AFU_ORTHOLOGUE AFUA_3G07630)"/>
    <property type="match status" value="1"/>
</dbReference>
<dbReference type="Proteomes" id="UP000014174">
    <property type="component" value="Unassembled WGS sequence"/>
</dbReference>
<evidence type="ECO:0000259" key="1">
    <source>
        <dbReference type="SMART" id="SM00849"/>
    </source>
</evidence>
<dbReference type="InterPro" id="IPR041712">
    <property type="entry name" value="DHPS-like_MBL-fold"/>
</dbReference>
<dbReference type="InterPro" id="IPR052926">
    <property type="entry name" value="Metallo-beta-lactamase_dom"/>
</dbReference>
<sequence length="265" mass="30107">MRIVTLIENMTDRSGLLAEHGLSFYIESENKKILFDCGQTAVFLKNAKQLGISITEVDALVLSHGHYDHTGGLKYFLQENDHAPIYLKREALLKKYHGERYIGIDAALLSSSERVHYIDHLTELDEGLFIVPEIKIHYPHDVHFHDMSIVDEQGRYPDTFEDELFLTLINNGKLTIVSSCSHRGISNIIKSASDLFHLPVQRVIGGLHLKNAKTADAENISAYFNEMNIDDIFVCHCTGIDSYVILKNQCKGHVFYNQTGREIFL</sequence>
<dbReference type="eggNOG" id="COG1237">
    <property type="taxonomic scope" value="Bacteria"/>
</dbReference>
<feature type="domain" description="Metallo-beta-lactamase" evidence="1">
    <location>
        <begin position="20"/>
        <end position="207"/>
    </location>
</feature>
<dbReference type="SMART" id="SM00849">
    <property type="entry name" value="Lactamase_B"/>
    <property type="match status" value="1"/>
</dbReference>
<dbReference type="InterPro" id="IPR036866">
    <property type="entry name" value="RibonucZ/Hydroxyglut_hydro"/>
</dbReference>
<dbReference type="Pfam" id="PF00753">
    <property type="entry name" value="Lactamase_B"/>
    <property type="match status" value="1"/>
</dbReference>
<reference evidence="2 3" key="1">
    <citation type="journal article" date="2013" name="Genome Announc.">
        <title>Draft Genome Sequence of Arcticibacter svalbardensis Strain MN12-7T, a Member of the Family Sphingobacteriaceae Isolated from an Arctic Soil Sample.</title>
        <authorList>
            <person name="Shivaji S."/>
            <person name="Ara S."/>
            <person name="Prasad S."/>
            <person name="Manasa B.P."/>
            <person name="Begum Z."/>
            <person name="Singh A."/>
            <person name="Kumar Pinnaka A."/>
        </authorList>
    </citation>
    <scope>NUCLEOTIDE SEQUENCE [LARGE SCALE GENOMIC DNA]</scope>
    <source>
        <strain evidence="2 3">MN12-7</strain>
    </source>
</reference>
<dbReference type="SUPFAM" id="SSF56281">
    <property type="entry name" value="Metallo-hydrolase/oxidoreductase"/>
    <property type="match status" value="1"/>
</dbReference>
<protein>
    <submittedName>
        <fullName evidence="2">7,8 dihydropteroate synthase (Methanopterin)</fullName>
    </submittedName>
</protein>
<dbReference type="AlphaFoldDB" id="R9GWN7"/>
<dbReference type="PANTHER" id="PTHR13754">
    <property type="entry name" value="METALLO-BETA-LACTAMASE SUPERFAMILY PROTEIN"/>
    <property type="match status" value="1"/>
</dbReference>
<dbReference type="EMBL" id="AQPN01000116">
    <property type="protein sequence ID" value="EOR93374.1"/>
    <property type="molecule type" value="Genomic_DNA"/>
</dbReference>
<dbReference type="RefSeq" id="WP_016196681.1">
    <property type="nucleotide sequence ID" value="NZ_AQPN01000116.1"/>
</dbReference>
<keyword evidence="3" id="KW-1185">Reference proteome</keyword>
<comment type="caution">
    <text evidence="2">The sequence shown here is derived from an EMBL/GenBank/DDBJ whole genome shotgun (WGS) entry which is preliminary data.</text>
</comment>
<proteinExistence type="predicted"/>
<accession>R9GWN7</accession>
<dbReference type="CDD" id="cd07713">
    <property type="entry name" value="DHPS-like_MBL-fold"/>
    <property type="match status" value="1"/>
</dbReference>
<evidence type="ECO:0000313" key="2">
    <source>
        <dbReference type="EMBL" id="EOR93374.1"/>
    </source>
</evidence>
<dbReference type="GO" id="GO:0016740">
    <property type="term" value="F:transferase activity"/>
    <property type="evidence" value="ECO:0007669"/>
    <property type="project" value="TreeGrafter"/>
</dbReference>
<dbReference type="STRING" id="1150600.ADIARSV_3453"/>
<dbReference type="OrthoDB" id="9800940at2"/>
<name>R9GWN7_9SPHI</name>